<protein>
    <submittedName>
        <fullName evidence="2">Uncharacterized protein</fullName>
    </submittedName>
</protein>
<dbReference type="KEGG" id="xal:XALC_0213"/>
<dbReference type="PATRIC" id="fig|29447.3.peg.220"/>
<feature type="transmembrane region" description="Helical" evidence="1">
    <location>
        <begin position="20"/>
        <end position="39"/>
    </location>
</feature>
<proteinExistence type="predicted"/>
<reference evidence="2 3" key="1">
    <citation type="journal article" date="2009" name="BMC Genomics">
        <title>The complete genome sequence of Xanthomonas albilineans provides new insights into the reductive genome evolution of the xylem-limited Xanthomonadaceae.</title>
        <authorList>
            <person name="Pieretti I."/>
            <person name="Royer M."/>
            <person name="Barbe V."/>
            <person name="Carrere S."/>
            <person name="Koebnik R."/>
            <person name="Cociancich S."/>
            <person name="Couloux A."/>
            <person name="Darrasse A."/>
            <person name="Gouzy J."/>
            <person name="Jacques M.A."/>
            <person name="Lauber E."/>
            <person name="Manceau C."/>
            <person name="Mangenot S."/>
            <person name="Poussier S."/>
            <person name="Segurens B."/>
            <person name="Szurek B."/>
            <person name="Verdier V."/>
            <person name="Arlat M."/>
            <person name="Rott P."/>
        </authorList>
    </citation>
    <scope>NUCLEOTIDE SEQUENCE [LARGE SCALE GENOMIC DNA]</scope>
    <source>
        <strain evidence="3">GPE PC73 / CFBP 7063</strain>
    </source>
</reference>
<keyword evidence="1" id="KW-0472">Membrane</keyword>
<evidence type="ECO:0000313" key="3">
    <source>
        <dbReference type="Proteomes" id="UP000001890"/>
    </source>
</evidence>
<dbReference type="EMBL" id="FP565176">
    <property type="protein sequence ID" value="CBA14758.1"/>
    <property type="molecule type" value="Genomic_DNA"/>
</dbReference>
<evidence type="ECO:0000313" key="2">
    <source>
        <dbReference type="EMBL" id="CBA14758.1"/>
    </source>
</evidence>
<keyword evidence="1" id="KW-1133">Transmembrane helix</keyword>
<organism evidence="2 3">
    <name type="scientific">Xanthomonas albilineans (strain GPE PC73 / CFBP 7063)</name>
    <dbReference type="NCBI Taxonomy" id="380358"/>
    <lineage>
        <taxon>Bacteria</taxon>
        <taxon>Pseudomonadati</taxon>
        <taxon>Pseudomonadota</taxon>
        <taxon>Gammaproteobacteria</taxon>
        <taxon>Lysobacterales</taxon>
        <taxon>Lysobacteraceae</taxon>
        <taxon>Xanthomonas</taxon>
    </lineage>
</organism>
<accession>D2U9U7</accession>
<keyword evidence="1" id="KW-0812">Transmembrane</keyword>
<dbReference type="STRING" id="380358.XALC_0213"/>
<name>D2U9U7_XANAP</name>
<dbReference type="OrthoDB" id="6059157at2"/>
<gene>
    <name evidence="2" type="ordered locus">XALc_0213</name>
</gene>
<dbReference type="Proteomes" id="UP000001890">
    <property type="component" value="Chromosome"/>
</dbReference>
<keyword evidence="3" id="KW-1185">Reference proteome</keyword>
<sequence length="103" mass="11726">MTDSNDNQTRMERVAENSITRTLVHLITPILLAVIAWLGQRQLNAIETNQADMSKTQQQQASHMGTMASDIRDLNTRFDLAAIKRIDELEVRVKHLEQVTKTP</sequence>
<dbReference type="AlphaFoldDB" id="D2U9U7"/>
<evidence type="ECO:0000256" key="1">
    <source>
        <dbReference type="SAM" id="Phobius"/>
    </source>
</evidence>